<dbReference type="InterPro" id="IPR055346">
    <property type="entry name" value="Fe-S_cluster_assembly_SufBD"/>
</dbReference>
<name>A0A0F9EMY7_9ZZZZ</name>
<evidence type="ECO:0000313" key="1">
    <source>
        <dbReference type="EMBL" id="KKL25203.1"/>
    </source>
</evidence>
<dbReference type="SUPFAM" id="SSF101960">
    <property type="entry name" value="Stabilizer of iron transporter SufD"/>
    <property type="match status" value="1"/>
</dbReference>
<gene>
    <name evidence="1" type="ORF">LCGC14_2407680</name>
</gene>
<proteinExistence type="predicted"/>
<feature type="non-terminal residue" evidence="1">
    <location>
        <position position="208"/>
    </location>
</feature>
<reference evidence="1" key="1">
    <citation type="journal article" date="2015" name="Nature">
        <title>Complex archaea that bridge the gap between prokaryotes and eukaryotes.</title>
        <authorList>
            <person name="Spang A."/>
            <person name="Saw J.H."/>
            <person name="Jorgensen S.L."/>
            <person name="Zaremba-Niedzwiedzka K."/>
            <person name="Martijn J."/>
            <person name="Lind A.E."/>
            <person name="van Eijk R."/>
            <person name="Schleper C."/>
            <person name="Guy L."/>
            <person name="Ettema T.J."/>
        </authorList>
    </citation>
    <scope>NUCLEOTIDE SEQUENCE</scope>
</reference>
<accession>A0A0F9EMY7</accession>
<organism evidence="1">
    <name type="scientific">marine sediment metagenome</name>
    <dbReference type="NCBI Taxonomy" id="412755"/>
    <lineage>
        <taxon>unclassified sequences</taxon>
        <taxon>metagenomes</taxon>
        <taxon>ecological metagenomes</taxon>
    </lineage>
</organism>
<dbReference type="PANTHER" id="PTHR30508:SF1">
    <property type="entry name" value="UPF0051 PROTEIN ABCI8, CHLOROPLASTIC-RELATED"/>
    <property type="match status" value="1"/>
</dbReference>
<evidence type="ECO:0008006" key="2">
    <source>
        <dbReference type="Google" id="ProtNLM"/>
    </source>
</evidence>
<dbReference type="PANTHER" id="PTHR30508">
    <property type="entry name" value="FES CLUSTER ASSEMBLY PROTEIN SUF"/>
    <property type="match status" value="1"/>
</dbReference>
<comment type="caution">
    <text evidence="1">The sequence shown here is derived from an EMBL/GenBank/DDBJ whole genome shotgun (WGS) entry which is preliminary data.</text>
</comment>
<sequence length="208" mass="23348">MTAVDQIVVKEGVDQETVDAVAQLSGKYKHGWNTEIEMDFAPKGLNEDIVRLISEKNGEPDWMTDWRLEAFRRWQQLEEPDWAMLNYSAVDYQEQYYYAKPKSMAEKPKSLDDVDPKLLETYKKLGIPLKEQMVLAGVEGAEAAPAEAQPGRKVAVDAVFDSVSVGTTFQAELKKAGVIFCSISEAIREHPELVKKYLGSVVPASDNY</sequence>
<protein>
    <recommendedName>
        <fullName evidence="2">Fe-S cluster assembly protein SufB</fullName>
    </recommendedName>
</protein>
<dbReference type="InterPro" id="IPR037284">
    <property type="entry name" value="SUF_FeS_clus_asmbl_SufBD_sf"/>
</dbReference>
<dbReference type="AlphaFoldDB" id="A0A0F9EMY7"/>
<dbReference type="EMBL" id="LAZR01036303">
    <property type="protein sequence ID" value="KKL25203.1"/>
    <property type="molecule type" value="Genomic_DNA"/>
</dbReference>
<dbReference type="GO" id="GO:0016226">
    <property type="term" value="P:iron-sulfur cluster assembly"/>
    <property type="evidence" value="ECO:0007669"/>
    <property type="project" value="InterPro"/>
</dbReference>